<evidence type="ECO:0000313" key="2">
    <source>
        <dbReference type="Proteomes" id="UP001433508"/>
    </source>
</evidence>
<reference evidence="2" key="1">
    <citation type="journal article" date="2024" name="Front. Bioeng. Biotechnol.">
        <title>Genome-scale model development and genomic sequencing of the oleaginous clade Lipomyces.</title>
        <authorList>
            <person name="Czajka J.J."/>
            <person name="Han Y."/>
            <person name="Kim J."/>
            <person name="Mondo S.J."/>
            <person name="Hofstad B.A."/>
            <person name="Robles A."/>
            <person name="Haridas S."/>
            <person name="Riley R."/>
            <person name="LaButti K."/>
            <person name="Pangilinan J."/>
            <person name="Andreopoulos W."/>
            <person name="Lipzen A."/>
            <person name="Yan J."/>
            <person name="Wang M."/>
            <person name="Ng V."/>
            <person name="Grigoriev I.V."/>
            <person name="Spatafora J.W."/>
            <person name="Magnuson J.K."/>
            <person name="Baker S.E."/>
            <person name="Pomraning K.R."/>
        </authorList>
    </citation>
    <scope>NUCLEOTIDE SEQUENCE [LARGE SCALE GENOMIC DNA]</scope>
    <source>
        <strain evidence="2">CBS 7786</strain>
    </source>
</reference>
<evidence type="ECO:0000313" key="1">
    <source>
        <dbReference type="EMBL" id="KAK9234475.1"/>
    </source>
</evidence>
<organism evidence="1 2">
    <name type="scientific">Lipomyces kononenkoae</name>
    <name type="common">Yeast</name>
    <dbReference type="NCBI Taxonomy" id="34357"/>
    <lineage>
        <taxon>Eukaryota</taxon>
        <taxon>Fungi</taxon>
        <taxon>Dikarya</taxon>
        <taxon>Ascomycota</taxon>
        <taxon>Saccharomycotina</taxon>
        <taxon>Lipomycetes</taxon>
        <taxon>Lipomycetales</taxon>
        <taxon>Lipomycetaceae</taxon>
        <taxon>Lipomyces</taxon>
    </lineage>
</organism>
<name>A0ACC3SSA7_LIPKO</name>
<dbReference type="Proteomes" id="UP001433508">
    <property type="component" value="Unassembled WGS sequence"/>
</dbReference>
<dbReference type="EMBL" id="MU971473">
    <property type="protein sequence ID" value="KAK9234475.1"/>
    <property type="molecule type" value="Genomic_DNA"/>
</dbReference>
<comment type="caution">
    <text evidence="1">The sequence shown here is derived from an EMBL/GenBank/DDBJ whole genome shotgun (WGS) entry which is preliminary data.</text>
</comment>
<proteinExistence type="predicted"/>
<sequence length="160" mass="17235">MGPKRTPRQAVAKAGVASSQTSSLSRATESQSTSGITPPGSRIPAVPTAADSSAIVQQAWASYIKDTPRKLKLVDTFMVFLAAVGIIQFVYCILVGNYPFNAFLSGFSITVGQFVLAASLRMQANPDNSGQFEKVTPERAFADFIFGSLILHFFAYNFIN</sequence>
<gene>
    <name evidence="1" type="ORF">V1525DRAFT_350149</name>
</gene>
<keyword evidence="2" id="KW-1185">Reference proteome</keyword>
<accession>A0ACC3SSA7</accession>
<protein>
    <submittedName>
        <fullName evidence="1">DAD family-domain-containing protein</fullName>
    </submittedName>
</protein>